<evidence type="ECO:0000256" key="1">
    <source>
        <dbReference type="ARBA" id="ARBA00000677"/>
    </source>
</evidence>
<reference evidence="9 10" key="1">
    <citation type="submission" date="2018-12" db="EMBL/GenBank/DDBJ databases">
        <title>Complete Genome Sequence of Glutamicibacter creatinolyticus strain LGCM259,isolated from an abscess of a 12-year-old mare in Italy.</title>
        <authorList>
            <person name="Santos R.G."/>
            <person name="Silva A.L."/>
            <person name="Seyffert N."/>
            <person name="Castro T.L.P."/>
            <person name="Attili A.R."/>
            <person name="Rifici C."/>
            <person name="Mazzullo G."/>
            <person name="Brenig B."/>
            <person name="Venanzi F."/>
            <person name="Azevedo V."/>
        </authorList>
    </citation>
    <scope>NUCLEOTIDE SEQUENCE [LARGE SCALE GENOMIC DNA]</scope>
    <source>
        <strain evidence="9 10">LGCM 259</strain>
    </source>
</reference>
<dbReference type="InterPro" id="IPR000223">
    <property type="entry name" value="Pept_S26A_signal_pept_1"/>
</dbReference>
<comment type="similarity">
    <text evidence="3 7">Belongs to the peptidase S26 family.</text>
</comment>
<dbReference type="PROSITE" id="PS00761">
    <property type="entry name" value="SPASE_I_3"/>
    <property type="match status" value="1"/>
</dbReference>
<evidence type="ECO:0000313" key="9">
    <source>
        <dbReference type="EMBL" id="QCY47019.1"/>
    </source>
</evidence>
<keyword evidence="7" id="KW-0812">Transmembrane</keyword>
<feature type="active site" evidence="6">
    <location>
        <position position="122"/>
    </location>
</feature>
<evidence type="ECO:0000256" key="7">
    <source>
        <dbReference type="RuleBase" id="RU362042"/>
    </source>
</evidence>
<dbReference type="AlphaFoldDB" id="A0A5B7WST9"/>
<dbReference type="SUPFAM" id="SSF51306">
    <property type="entry name" value="LexA/Signal peptidase"/>
    <property type="match status" value="1"/>
</dbReference>
<name>A0A5B7WST9_9MICC</name>
<dbReference type="GO" id="GO:0005886">
    <property type="term" value="C:plasma membrane"/>
    <property type="evidence" value="ECO:0007669"/>
    <property type="project" value="UniProtKB-SubCell"/>
</dbReference>
<accession>A0A5B7WST9</accession>
<feature type="transmembrane region" description="Helical" evidence="7">
    <location>
        <begin position="26"/>
        <end position="49"/>
    </location>
</feature>
<evidence type="ECO:0000256" key="5">
    <source>
        <dbReference type="ARBA" id="ARBA00022801"/>
    </source>
</evidence>
<evidence type="ECO:0000259" key="8">
    <source>
        <dbReference type="Pfam" id="PF10502"/>
    </source>
</evidence>
<dbReference type="GO" id="GO:0004252">
    <property type="term" value="F:serine-type endopeptidase activity"/>
    <property type="evidence" value="ECO:0007669"/>
    <property type="project" value="InterPro"/>
</dbReference>
<evidence type="ECO:0000256" key="4">
    <source>
        <dbReference type="ARBA" id="ARBA00013208"/>
    </source>
</evidence>
<sequence>MSAEPGEANSNDAGFLLKLWRMVREIVVILVIAIGLSLIIKTFFFRAYFIPSGSMENTLQIDDRIFANLMVPGPFDLNRGDVVVFRDDDAWLPPVQTEQSGFDKALSFIGLLPDQGEQYLVKRIIGMPGDTVECCSADGRIKVNGVEIDEPYIYPGDNPSDIPFSVTVPENKLWVLGDHRGASADSRYHMDTEGGFVDMETVQGKAQVISWPMDRWGVVDSHREVFDNVPDPAR</sequence>
<evidence type="ECO:0000313" key="10">
    <source>
        <dbReference type="Proteomes" id="UP000307000"/>
    </source>
</evidence>
<gene>
    <name evidence="9" type="primary">lepB</name>
    <name evidence="9" type="ORF">GcLGCM259_1284</name>
</gene>
<dbReference type="GO" id="GO:0009003">
    <property type="term" value="F:signal peptidase activity"/>
    <property type="evidence" value="ECO:0007669"/>
    <property type="project" value="UniProtKB-EC"/>
</dbReference>
<keyword evidence="10" id="KW-1185">Reference proteome</keyword>
<protein>
    <recommendedName>
        <fullName evidence="4 7">Signal peptidase I</fullName>
        <ecNumber evidence="4 7">3.4.21.89</ecNumber>
    </recommendedName>
</protein>
<dbReference type="NCBIfam" id="TIGR02227">
    <property type="entry name" value="sigpep_I_bact"/>
    <property type="match status" value="1"/>
</dbReference>
<proteinExistence type="inferred from homology"/>
<dbReference type="PANTHER" id="PTHR43390:SF1">
    <property type="entry name" value="CHLOROPLAST PROCESSING PEPTIDASE"/>
    <property type="match status" value="1"/>
</dbReference>
<dbReference type="InterPro" id="IPR019533">
    <property type="entry name" value="Peptidase_S26"/>
</dbReference>
<dbReference type="GO" id="GO:0006465">
    <property type="term" value="P:signal peptide processing"/>
    <property type="evidence" value="ECO:0007669"/>
    <property type="project" value="InterPro"/>
</dbReference>
<dbReference type="InterPro" id="IPR019758">
    <property type="entry name" value="Pept_S26A_signal_pept_1_CS"/>
</dbReference>
<dbReference type="EMBL" id="CP034412">
    <property type="protein sequence ID" value="QCY47019.1"/>
    <property type="molecule type" value="Genomic_DNA"/>
</dbReference>
<dbReference type="Gene3D" id="2.10.109.10">
    <property type="entry name" value="Umud Fragment, subunit A"/>
    <property type="match status" value="1"/>
</dbReference>
<dbReference type="KEGG" id="gcr:GcLGCM259_1284"/>
<comment type="subcellular location">
    <subcellularLocation>
        <location evidence="2">Cell membrane</location>
        <topology evidence="2">Single-pass type II membrane protein</topology>
    </subcellularLocation>
    <subcellularLocation>
        <location evidence="7">Membrane</location>
        <topology evidence="7">Single-pass type II membrane protein</topology>
    </subcellularLocation>
</comment>
<keyword evidence="7" id="KW-1133">Transmembrane helix</keyword>
<evidence type="ECO:0000256" key="6">
    <source>
        <dbReference type="PIRSR" id="PIRSR600223-1"/>
    </source>
</evidence>
<dbReference type="CDD" id="cd06530">
    <property type="entry name" value="S26_SPase_I"/>
    <property type="match status" value="1"/>
</dbReference>
<feature type="domain" description="Peptidase S26" evidence="8">
    <location>
        <begin position="24"/>
        <end position="211"/>
    </location>
</feature>
<feature type="active site" evidence="6">
    <location>
        <position position="54"/>
    </location>
</feature>
<keyword evidence="7" id="KW-0472">Membrane</keyword>
<dbReference type="InterPro" id="IPR036286">
    <property type="entry name" value="LexA/Signal_pep-like_sf"/>
</dbReference>
<dbReference type="Pfam" id="PF10502">
    <property type="entry name" value="Peptidase_S26"/>
    <property type="match status" value="1"/>
</dbReference>
<dbReference type="Proteomes" id="UP000307000">
    <property type="component" value="Chromosome"/>
</dbReference>
<keyword evidence="5 7" id="KW-0378">Hydrolase</keyword>
<dbReference type="RefSeq" id="WP_246049815.1">
    <property type="nucleotide sequence ID" value="NZ_CP034412.1"/>
</dbReference>
<evidence type="ECO:0000256" key="2">
    <source>
        <dbReference type="ARBA" id="ARBA00004401"/>
    </source>
</evidence>
<dbReference type="EC" id="3.4.21.89" evidence="4 7"/>
<dbReference type="PANTHER" id="PTHR43390">
    <property type="entry name" value="SIGNAL PEPTIDASE I"/>
    <property type="match status" value="1"/>
</dbReference>
<dbReference type="PRINTS" id="PR00727">
    <property type="entry name" value="LEADERPTASE"/>
</dbReference>
<keyword evidence="7" id="KW-0645">Protease</keyword>
<comment type="catalytic activity">
    <reaction evidence="1 7">
        <text>Cleavage of hydrophobic, N-terminal signal or leader sequences from secreted and periplasmic proteins.</text>
        <dbReference type="EC" id="3.4.21.89"/>
    </reaction>
</comment>
<organism evidence="9 10">
    <name type="scientific">Glutamicibacter creatinolyticus</name>
    <dbReference type="NCBI Taxonomy" id="162496"/>
    <lineage>
        <taxon>Bacteria</taxon>
        <taxon>Bacillati</taxon>
        <taxon>Actinomycetota</taxon>
        <taxon>Actinomycetes</taxon>
        <taxon>Micrococcales</taxon>
        <taxon>Micrococcaceae</taxon>
        <taxon>Glutamicibacter</taxon>
    </lineage>
</organism>
<evidence type="ECO:0000256" key="3">
    <source>
        <dbReference type="ARBA" id="ARBA00009370"/>
    </source>
</evidence>